<dbReference type="EMBL" id="BSYA01000071">
    <property type="protein sequence ID" value="GMG30452.1"/>
    <property type="molecule type" value="Genomic_DNA"/>
</dbReference>
<sequence>MASIGSIRGKDLANVDRLGTMDKQRDHSATWAPPGGLELHNDYTHPVCHGSPAVGVSRGRPERLVRKVTLLDYGRANPV</sequence>
<organism evidence="1 2">
    <name type="scientific">Aspergillus oryzae</name>
    <name type="common">Yellow koji mold</name>
    <dbReference type="NCBI Taxonomy" id="5062"/>
    <lineage>
        <taxon>Eukaryota</taxon>
        <taxon>Fungi</taxon>
        <taxon>Dikarya</taxon>
        <taxon>Ascomycota</taxon>
        <taxon>Pezizomycotina</taxon>
        <taxon>Eurotiomycetes</taxon>
        <taxon>Eurotiomycetidae</taxon>
        <taxon>Eurotiales</taxon>
        <taxon>Aspergillaceae</taxon>
        <taxon>Aspergillus</taxon>
        <taxon>Aspergillus subgen. Circumdati</taxon>
    </lineage>
</organism>
<protein>
    <submittedName>
        <fullName evidence="1">Unnamed protein product</fullName>
    </submittedName>
</protein>
<evidence type="ECO:0000313" key="1">
    <source>
        <dbReference type="EMBL" id="GMG30452.1"/>
    </source>
</evidence>
<accession>A0AAN4YPD9</accession>
<name>A0AAN4YPD9_ASPOZ</name>
<dbReference type="AlphaFoldDB" id="A0AAN4YPD9"/>
<dbReference type="Proteomes" id="UP001165205">
    <property type="component" value="Unassembled WGS sequence"/>
</dbReference>
<reference evidence="1" key="1">
    <citation type="submission" date="2023-04" db="EMBL/GenBank/DDBJ databases">
        <title>Aspergillus oryzae NBRC 4228.</title>
        <authorList>
            <person name="Ichikawa N."/>
            <person name="Sato H."/>
            <person name="Tonouchi N."/>
        </authorList>
    </citation>
    <scope>NUCLEOTIDE SEQUENCE</scope>
    <source>
        <strain evidence="1">NBRC 4228</strain>
    </source>
</reference>
<comment type="caution">
    <text evidence="1">The sequence shown here is derived from an EMBL/GenBank/DDBJ whole genome shotgun (WGS) entry which is preliminary data.</text>
</comment>
<gene>
    <name evidence="1" type="ORF">Aory04_000652100</name>
</gene>
<evidence type="ECO:0000313" key="2">
    <source>
        <dbReference type="Proteomes" id="UP001165205"/>
    </source>
</evidence>
<proteinExistence type="predicted"/>